<dbReference type="OrthoDB" id="4022983at2759"/>
<gene>
    <name evidence="1" type="ORF">CORT_0A07510</name>
</gene>
<dbReference type="Proteomes" id="UP000005018">
    <property type="component" value="Chromosome 1"/>
</dbReference>
<organism evidence="1 2">
    <name type="scientific">Candida orthopsilosis (strain 90-125)</name>
    <name type="common">Yeast</name>
    <dbReference type="NCBI Taxonomy" id="1136231"/>
    <lineage>
        <taxon>Eukaryota</taxon>
        <taxon>Fungi</taxon>
        <taxon>Dikarya</taxon>
        <taxon>Ascomycota</taxon>
        <taxon>Saccharomycotina</taxon>
        <taxon>Pichiomycetes</taxon>
        <taxon>Debaryomycetaceae</taxon>
        <taxon>Candida/Lodderomyces clade</taxon>
        <taxon>Candida</taxon>
    </lineage>
</organism>
<dbReference type="AlphaFoldDB" id="H8WWZ7"/>
<dbReference type="HOGENOM" id="CLU_073103_0_0_1"/>
<reference evidence="1 2" key="1">
    <citation type="journal article" date="2012" name="PLoS ONE">
        <title>Sequence and analysis of the genome of the pathogenic yeast Candida orthopsilosis.</title>
        <authorList>
            <person name="Riccombeni A."/>
            <person name="Vidanes G."/>
            <person name="Proux-Wera E."/>
            <person name="Wolfe K.H."/>
            <person name="Butler G."/>
        </authorList>
    </citation>
    <scope>NUCLEOTIDE SEQUENCE [LARGE SCALE GENOMIC DNA]</scope>
    <source>
        <strain evidence="1 2">Co 90-125</strain>
    </source>
</reference>
<evidence type="ECO:0000313" key="1">
    <source>
        <dbReference type="EMBL" id="CCG21137.1"/>
    </source>
</evidence>
<dbReference type="KEGG" id="cot:CORT_0A07510"/>
<name>H8WWZ7_CANO9</name>
<accession>H8WWZ7</accession>
<protein>
    <submittedName>
        <fullName evidence="1">Uncharacterized protein</fullName>
    </submittedName>
</protein>
<evidence type="ECO:0000313" key="2">
    <source>
        <dbReference type="Proteomes" id="UP000005018"/>
    </source>
</evidence>
<proteinExistence type="predicted"/>
<dbReference type="EMBL" id="HE681719">
    <property type="protein sequence ID" value="CCG21137.1"/>
    <property type="molecule type" value="Genomic_DNA"/>
</dbReference>
<sequence>MGVERFIYKPRIKNLVLVLLNGDYPSVNYDEDDDLRLYTLRCPLQYKSFIQSLSPTTVLLQYNTLTELSQLLNVLQNRHVIVSMDPKAVSVISTKSIITIQLVRYLCQKYHCDLISMKNFEASIAGVGEIIDLGFPIKPTYEDSHDNVLYIPKTWDNWSKIVLHGKSVALPEEELAGVIRNEETLQQLDESTDDTFLDDYLEKYTRQEKAKEPEITVPKTLHEFVQAVFE</sequence>
<dbReference type="GeneID" id="14537855"/>
<keyword evidence="2" id="KW-1185">Reference proteome</keyword>
<dbReference type="RefSeq" id="XP_003866576.1">
    <property type="nucleotide sequence ID" value="XM_003866528.1"/>
</dbReference>